<dbReference type="Proteomes" id="UP000030701">
    <property type="component" value="Unassembled WGS sequence"/>
</dbReference>
<reference evidence="2" key="2">
    <citation type="submission" date="2012-05" db="EMBL/GenBank/DDBJ databases">
        <title>The Genome Annotation of Fusarium oxysporum Cotton.</title>
        <authorList>
            <consortium name="The Broad Institute Genomics Platform"/>
            <person name="Ma L.-J."/>
            <person name="Corby-Kistler H."/>
            <person name="Broz K."/>
            <person name="Gale L.R."/>
            <person name="Jonkers W."/>
            <person name="O'Donnell K."/>
            <person name="Ploetz R."/>
            <person name="Steinberg C."/>
            <person name="Schwartz D.C."/>
            <person name="VanEtten H."/>
            <person name="Zhou S."/>
            <person name="Young S.K."/>
            <person name="Zeng Q."/>
            <person name="Gargeya S."/>
            <person name="Fitzgerald M."/>
            <person name="Abouelleil A."/>
            <person name="Alvarado L."/>
            <person name="Chapman S.B."/>
            <person name="Gainer-Dewar J."/>
            <person name="Goldberg J."/>
            <person name="Griggs A."/>
            <person name="Gujja S."/>
            <person name="Hansen M."/>
            <person name="Howarth C."/>
            <person name="Imamovic A."/>
            <person name="Ireland A."/>
            <person name="Larimer J."/>
            <person name="McCowan C."/>
            <person name="Murphy C."/>
            <person name="Pearson M."/>
            <person name="Poon T.W."/>
            <person name="Priest M."/>
            <person name="Roberts A."/>
            <person name="Saif S."/>
            <person name="Shea T."/>
            <person name="Sykes S."/>
            <person name="Wortman J."/>
            <person name="Nusbaum C."/>
            <person name="Birren B."/>
        </authorList>
    </citation>
    <scope>NUCLEOTIDE SEQUENCE</scope>
    <source>
        <strain evidence="2">25433</strain>
    </source>
</reference>
<gene>
    <name evidence="2" type="ORF">FOTG_05989</name>
</gene>
<evidence type="ECO:0000313" key="2">
    <source>
        <dbReference type="EMBL" id="EXM27519.1"/>
    </source>
</evidence>
<name>X0LNG4_FUSOX</name>
<reference evidence="2" key="1">
    <citation type="submission" date="2011-11" db="EMBL/GenBank/DDBJ databases">
        <title>The Genome Sequence of Fusarium oxysporum Cotton.</title>
        <authorList>
            <consortium name="The Broad Institute Genome Sequencing Platform"/>
            <person name="Ma L.-J."/>
            <person name="Gale L.R."/>
            <person name="Schwartz D.C."/>
            <person name="Zhou S."/>
            <person name="Corby-Kistler H."/>
            <person name="Young S.K."/>
            <person name="Zeng Q."/>
            <person name="Gargeya S."/>
            <person name="Fitzgerald M."/>
            <person name="Haas B."/>
            <person name="Abouelleil A."/>
            <person name="Alvarado L."/>
            <person name="Arachchi H.M."/>
            <person name="Berlin A."/>
            <person name="Brown A."/>
            <person name="Chapman S.B."/>
            <person name="Chen Z."/>
            <person name="Dunbar C."/>
            <person name="Freedman E."/>
            <person name="Gearin G."/>
            <person name="Goldberg J."/>
            <person name="Griggs A."/>
            <person name="Gujja S."/>
            <person name="Heiman D."/>
            <person name="Howarth C."/>
            <person name="Larson L."/>
            <person name="Lui A."/>
            <person name="MacDonald P.J.P."/>
            <person name="Montmayeur A."/>
            <person name="Murphy C."/>
            <person name="Neiman D."/>
            <person name="Pearson M."/>
            <person name="Priest M."/>
            <person name="Roberts A."/>
            <person name="Saif S."/>
            <person name="Shea T."/>
            <person name="Shenoy N."/>
            <person name="Sisk P."/>
            <person name="Stolte C."/>
            <person name="Sykes S."/>
            <person name="Wortman J."/>
            <person name="Nusbaum C."/>
            <person name="Birren B."/>
        </authorList>
    </citation>
    <scope>NUCLEOTIDE SEQUENCE [LARGE SCALE GENOMIC DNA]</scope>
    <source>
        <strain evidence="2">25433</strain>
    </source>
</reference>
<evidence type="ECO:0000256" key="1">
    <source>
        <dbReference type="SAM" id="MobiDB-lite"/>
    </source>
</evidence>
<feature type="compositionally biased region" description="Polar residues" evidence="1">
    <location>
        <begin position="15"/>
        <end position="30"/>
    </location>
</feature>
<sequence>MHCSHVLTDLTSTAGNSVGVSEVNSTGEGETTNREKSCFSLQGSADGQLLSRGVAEAIYDWLKCSIHAPLMLSLTLVLPSLSLEQ</sequence>
<feature type="region of interest" description="Disordered" evidence="1">
    <location>
        <begin position="15"/>
        <end position="35"/>
    </location>
</feature>
<proteinExistence type="predicted"/>
<dbReference type="AlphaFoldDB" id="X0LNG4"/>
<organism evidence="2">
    <name type="scientific">Fusarium oxysporum f. sp. vasinfectum 25433</name>
    <dbReference type="NCBI Taxonomy" id="1089449"/>
    <lineage>
        <taxon>Eukaryota</taxon>
        <taxon>Fungi</taxon>
        <taxon>Dikarya</taxon>
        <taxon>Ascomycota</taxon>
        <taxon>Pezizomycotina</taxon>
        <taxon>Sordariomycetes</taxon>
        <taxon>Hypocreomycetidae</taxon>
        <taxon>Hypocreales</taxon>
        <taxon>Nectriaceae</taxon>
        <taxon>Fusarium</taxon>
        <taxon>Fusarium oxysporum species complex</taxon>
    </lineage>
</organism>
<dbReference type="HOGENOM" id="CLU_2512712_0_0_1"/>
<accession>X0LNG4</accession>
<protein>
    <submittedName>
        <fullName evidence="2">Uncharacterized protein</fullName>
    </submittedName>
</protein>
<dbReference type="EMBL" id="JH657928">
    <property type="protein sequence ID" value="EXM27519.1"/>
    <property type="molecule type" value="Genomic_DNA"/>
</dbReference>